<protein>
    <submittedName>
        <fullName evidence="5">Autotransporter assembly complex family protein</fullName>
    </submittedName>
</protein>
<comment type="subcellular location">
    <subcellularLocation>
        <location evidence="1">Membrane</location>
    </subcellularLocation>
</comment>
<dbReference type="EMBL" id="JBHRSL010000027">
    <property type="protein sequence ID" value="MFC3053586.1"/>
    <property type="molecule type" value="Genomic_DNA"/>
</dbReference>
<evidence type="ECO:0000259" key="4">
    <source>
        <dbReference type="Pfam" id="PF01103"/>
    </source>
</evidence>
<dbReference type="PANTHER" id="PTHR12815:SF42">
    <property type="entry name" value="BACTERIAL SURFACE ANTIGEN (D15) DOMAIN-CONTAINING PROTEIN"/>
    <property type="match status" value="1"/>
</dbReference>
<dbReference type="PANTHER" id="PTHR12815">
    <property type="entry name" value="SORTING AND ASSEMBLY MACHINERY SAMM50 PROTEIN FAMILY MEMBER"/>
    <property type="match status" value="1"/>
</dbReference>
<dbReference type="InterPro" id="IPR000184">
    <property type="entry name" value="Bac_surfAg_D15"/>
</dbReference>
<keyword evidence="6" id="KW-1185">Reference proteome</keyword>
<evidence type="ECO:0000256" key="2">
    <source>
        <dbReference type="ARBA" id="ARBA00022452"/>
    </source>
</evidence>
<dbReference type="Gene3D" id="2.40.160.50">
    <property type="entry name" value="membrane protein fhac: a member of the omp85/tpsb transporter family"/>
    <property type="match status" value="1"/>
</dbReference>
<evidence type="ECO:0000256" key="1">
    <source>
        <dbReference type="ARBA" id="ARBA00004370"/>
    </source>
</evidence>
<dbReference type="Pfam" id="PF01103">
    <property type="entry name" value="Omp85"/>
    <property type="match status" value="1"/>
</dbReference>
<feature type="domain" description="Bacterial surface antigen (D15)" evidence="4">
    <location>
        <begin position="265"/>
        <end position="556"/>
    </location>
</feature>
<evidence type="ECO:0000313" key="5">
    <source>
        <dbReference type="EMBL" id="MFC3053586.1"/>
    </source>
</evidence>
<keyword evidence="3" id="KW-0472">Membrane</keyword>
<dbReference type="RefSeq" id="WP_194215464.1">
    <property type="nucleotide sequence ID" value="NZ_CP061205.1"/>
</dbReference>
<dbReference type="Gene3D" id="3.10.20.310">
    <property type="entry name" value="membrane protein fhac"/>
    <property type="match status" value="2"/>
</dbReference>
<name>A0ABV7D8Y2_9PROT</name>
<gene>
    <name evidence="5" type="ORF">ACFOKA_16925</name>
</gene>
<dbReference type="Proteomes" id="UP001595444">
    <property type="component" value="Unassembled WGS sequence"/>
</dbReference>
<keyword evidence="2" id="KW-0812">Transmembrane</keyword>
<reference evidence="6" key="1">
    <citation type="journal article" date="2019" name="Int. J. Syst. Evol. Microbiol.">
        <title>The Global Catalogue of Microorganisms (GCM) 10K type strain sequencing project: providing services to taxonomists for standard genome sequencing and annotation.</title>
        <authorList>
            <consortium name="The Broad Institute Genomics Platform"/>
            <consortium name="The Broad Institute Genome Sequencing Center for Infectious Disease"/>
            <person name="Wu L."/>
            <person name="Ma J."/>
        </authorList>
    </citation>
    <scope>NUCLEOTIDE SEQUENCE [LARGE SCALE GENOMIC DNA]</scope>
    <source>
        <strain evidence="6">KCTC 62164</strain>
    </source>
</reference>
<sequence length="556" mass="61173">MTEPNERLRDILMSVSVLNEKTGQCLRSIARVESNLQSDVDSFQRVLRSEGYYAASVDYKALRGDKSVDVSVAVYAGVLYKIDSVSFSFAGAEKGDTENIQLEAVLKKGEPASAADIVATEQVLIFGLLEQGYPFAEAGERSVTVNHATASVAVNYVLQNGPKTKLGETIYEGLDRTEASYLERLKPWQEGDLYTRSEVDEFRSRLMATGLFRLTTVTLQQPNEGTDIAPIVVNAEEAPPRRIEAGAGYSTGEGFELETSWTHRNTWGRGENLKFSMKLGESEQTLEADLRKPQFKRYGQTAIFNARTGRESTPAYKSHIFESYAGLERQIGKRWIGSLGVSGKATQVREDGEHDEYVLLGTPLGLSYDTSDVLLDPTRGIRLNLRLGPNMSLIGDRFFFLTSELKGSAYWQPDFMSSVTFAVRGRAGMTFGPDQDRIPLTERFFAGGGGSVRGYSYQGIGPQDEDGDPLGGRSVLEVGFEARVRVSTSISIVPFLDGGALYTDQIPTFNGFRWGTGLGLRYHTSIAPVRLDVAFPLDRREGDSAVAVYLSIGQSF</sequence>
<dbReference type="InterPro" id="IPR039910">
    <property type="entry name" value="D15-like"/>
</dbReference>
<comment type="caution">
    <text evidence="5">The sequence shown here is derived from an EMBL/GenBank/DDBJ whole genome shotgun (WGS) entry which is preliminary data.</text>
</comment>
<evidence type="ECO:0000313" key="6">
    <source>
        <dbReference type="Proteomes" id="UP001595444"/>
    </source>
</evidence>
<proteinExistence type="predicted"/>
<accession>A0ABV7D8Y2</accession>
<evidence type="ECO:0000256" key="3">
    <source>
        <dbReference type="ARBA" id="ARBA00023136"/>
    </source>
</evidence>
<organism evidence="5 6">
    <name type="scientific">Kordiimonas pumila</name>
    <dbReference type="NCBI Taxonomy" id="2161677"/>
    <lineage>
        <taxon>Bacteria</taxon>
        <taxon>Pseudomonadati</taxon>
        <taxon>Pseudomonadota</taxon>
        <taxon>Alphaproteobacteria</taxon>
        <taxon>Kordiimonadales</taxon>
        <taxon>Kordiimonadaceae</taxon>
        <taxon>Kordiimonas</taxon>
    </lineage>
</organism>
<keyword evidence="2" id="KW-1134">Transmembrane beta strand</keyword>